<name>A0A480AYQ8_9BURK</name>
<dbReference type="OrthoDB" id="8857517at2"/>
<protein>
    <submittedName>
        <fullName evidence="2">Uncharacterized protein</fullName>
    </submittedName>
</protein>
<feature type="transmembrane region" description="Helical" evidence="1">
    <location>
        <begin position="54"/>
        <end position="71"/>
    </location>
</feature>
<evidence type="ECO:0000256" key="1">
    <source>
        <dbReference type="SAM" id="Phobius"/>
    </source>
</evidence>
<dbReference type="RefSeq" id="WP_137734974.1">
    <property type="nucleotide sequence ID" value="NZ_BJCL01000015.1"/>
</dbReference>
<keyword evidence="1" id="KW-1133">Transmembrane helix</keyword>
<dbReference type="AlphaFoldDB" id="A0A480AYQ8"/>
<accession>A0A480AYQ8</accession>
<gene>
    <name evidence="2" type="ORF">AQPW35_43380</name>
</gene>
<keyword evidence="1" id="KW-0812">Transmembrane</keyword>
<evidence type="ECO:0000313" key="3">
    <source>
        <dbReference type="Proteomes" id="UP000301751"/>
    </source>
</evidence>
<organism evidence="2 3">
    <name type="scientific">Pseudaquabacterium pictum</name>
    <dbReference type="NCBI Taxonomy" id="2315236"/>
    <lineage>
        <taxon>Bacteria</taxon>
        <taxon>Pseudomonadati</taxon>
        <taxon>Pseudomonadota</taxon>
        <taxon>Betaproteobacteria</taxon>
        <taxon>Burkholderiales</taxon>
        <taxon>Sphaerotilaceae</taxon>
        <taxon>Pseudaquabacterium</taxon>
    </lineage>
</organism>
<comment type="caution">
    <text evidence="2">The sequence shown here is derived from an EMBL/GenBank/DDBJ whole genome shotgun (WGS) entry which is preliminary data.</text>
</comment>
<keyword evidence="3" id="KW-1185">Reference proteome</keyword>
<evidence type="ECO:0000313" key="2">
    <source>
        <dbReference type="EMBL" id="GCL65257.1"/>
    </source>
</evidence>
<sequence length="129" mass="14607">MLRTTDFIARHGFRRWYERELVRGHAHLVLLLLCAVAVLGAVEAFSQQDGPHRLLLVGCLLVAAVLGGWAVRRYLFHLGLAEALAHQAECPHCRTYARWQADGPATDQPGQLQLPVRCRACEGRWTIRW</sequence>
<dbReference type="EMBL" id="BJCL01000015">
    <property type="protein sequence ID" value="GCL65257.1"/>
    <property type="molecule type" value="Genomic_DNA"/>
</dbReference>
<keyword evidence="1" id="KW-0472">Membrane</keyword>
<dbReference type="Proteomes" id="UP000301751">
    <property type="component" value="Unassembled WGS sequence"/>
</dbReference>
<reference evidence="3" key="1">
    <citation type="submission" date="2019-03" db="EMBL/GenBank/DDBJ databases">
        <title>Aquabacterium pictum sp.nov., the first bacteriochlorophyll a-containing freshwater bacterium in the genus Aquabacterium of the class Betaproteobacteria.</title>
        <authorList>
            <person name="Hirose S."/>
            <person name="Tank M."/>
            <person name="Hara E."/>
            <person name="Tamaki H."/>
            <person name="Takaichi S."/>
            <person name="Haruta S."/>
            <person name="Hanada S."/>
        </authorList>
    </citation>
    <scope>NUCLEOTIDE SEQUENCE [LARGE SCALE GENOMIC DNA]</scope>
    <source>
        <strain evidence="3">W35</strain>
    </source>
</reference>
<proteinExistence type="predicted"/>